<dbReference type="PANTHER" id="PTHR43394:SF1">
    <property type="entry name" value="ATP-BINDING CASSETTE SUB-FAMILY B MEMBER 10, MITOCHONDRIAL"/>
    <property type="match status" value="1"/>
</dbReference>
<evidence type="ECO:0000256" key="6">
    <source>
        <dbReference type="ARBA" id="ARBA00022840"/>
    </source>
</evidence>
<dbReference type="GO" id="GO:0015421">
    <property type="term" value="F:ABC-type oligopeptide transporter activity"/>
    <property type="evidence" value="ECO:0007669"/>
    <property type="project" value="TreeGrafter"/>
</dbReference>
<dbReference type="PANTHER" id="PTHR43394">
    <property type="entry name" value="ATP-DEPENDENT PERMEASE MDL1, MITOCHONDRIAL"/>
    <property type="match status" value="1"/>
</dbReference>
<keyword evidence="5" id="KW-0547">Nucleotide-binding</keyword>
<dbReference type="FunFam" id="3.40.50.300:FF:000221">
    <property type="entry name" value="Multidrug ABC transporter ATP-binding protein"/>
    <property type="match status" value="1"/>
</dbReference>
<dbReference type="SUPFAM" id="SSF90123">
    <property type="entry name" value="ABC transporter transmembrane region"/>
    <property type="match status" value="1"/>
</dbReference>
<evidence type="ECO:0000256" key="2">
    <source>
        <dbReference type="ARBA" id="ARBA00022448"/>
    </source>
</evidence>
<feature type="transmembrane region" description="Helical" evidence="9">
    <location>
        <begin position="233"/>
        <end position="257"/>
    </location>
</feature>
<keyword evidence="4 9" id="KW-0812">Transmembrane</keyword>
<dbReference type="SMART" id="SM00382">
    <property type="entry name" value="AAA"/>
    <property type="match status" value="1"/>
</dbReference>
<keyword evidence="6 12" id="KW-0067">ATP-binding</keyword>
<dbReference type="InterPro" id="IPR036640">
    <property type="entry name" value="ABC1_TM_sf"/>
</dbReference>
<dbReference type="InterPro" id="IPR039421">
    <property type="entry name" value="Type_1_exporter"/>
</dbReference>
<evidence type="ECO:0000256" key="1">
    <source>
        <dbReference type="ARBA" id="ARBA00004651"/>
    </source>
</evidence>
<feature type="transmembrane region" description="Helical" evidence="9">
    <location>
        <begin position="51"/>
        <end position="77"/>
    </location>
</feature>
<dbReference type="Pfam" id="PF00005">
    <property type="entry name" value="ABC_tran"/>
    <property type="match status" value="1"/>
</dbReference>
<evidence type="ECO:0000313" key="13">
    <source>
        <dbReference type="Proteomes" id="UP000051451"/>
    </source>
</evidence>
<comment type="subcellular location">
    <subcellularLocation>
        <location evidence="1">Cell membrane</location>
        <topology evidence="1">Multi-pass membrane protein</topology>
    </subcellularLocation>
</comment>
<dbReference type="GO" id="GO:0005524">
    <property type="term" value="F:ATP binding"/>
    <property type="evidence" value="ECO:0007669"/>
    <property type="project" value="UniProtKB-KW"/>
</dbReference>
<keyword evidence="7 9" id="KW-1133">Transmembrane helix</keyword>
<dbReference type="EMBL" id="AZGB01000022">
    <property type="protein sequence ID" value="KRM05286.1"/>
    <property type="molecule type" value="Genomic_DNA"/>
</dbReference>
<evidence type="ECO:0000256" key="7">
    <source>
        <dbReference type="ARBA" id="ARBA00022989"/>
    </source>
</evidence>
<dbReference type="PROSITE" id="PS00211">
    <property type="entry name" value="ABC_TRANSPORTER_1"/>
    <property type="match status" value="1"/>
</dbReference>
<evidence type="ECO:0000259" key="11">
    <source>
        <dbReference type="PROSITE" id="PS50929"/>
    </source>
</evidence>
<keyword evidence="8 9" id="KW-0472">Membrane</keyword>
<evidence type="ECO:0000313" key="12">
    <source>
        <dbReference type="EMBL" id="KRM05286.1"/>
    </source>
</evidence>
<evidence type="ECO:0000256" key="3">
    <source>
        <dbReference type="ARBA" id="ARBA00022475"/>
    </source>
</evidence>
<evidence type="ECO:0000256" key="4">
    <source>
        <dbReference type="ARBA" id="ARBA00022692"/>
    </source>
</evidence>
<dbReference type="AlphaFoldDB" id="A0A0R1VRP2"/>
<dbReference type="PROSITE" id="PS50893">
    <property type="entry name" value="ABC_TRANSPORTER_2"/>
    <property type="match status" value="1"/>
</dbReference>
<dbReference type="PROSITE" id="PS50929">
    <property type="entry name" value="ABC_TM1F"/>
    <property type="match status" value="1"/>
</dbReference>
<keyword evidence="3" id="KW-1003">Cell membrane</keyword>
<sequence length="579" mass="63808">MGILKPYFRKNLLSILGAVISVIILAGNTLWQPKLLQVIMNAIIANNRGQVFEYGIQLIVLAVVGIIAGISGTFFAAKTAQAVTAGLRADTYRQIQQFSFGNIEKFSTGSLVVRLINDLNQILNLVMTLLTQILRIPILFLGAFILGIMTIPRLWWIEILMVILIVALSALVFSKMGNLFSRFQTWLERMNNVAKESMQGIRVVKSFNQEENETQKFAKTANQLRDLNLTIGYLFALMIPGFTLISNIMILLAVYFIGTSIVQHPHDLAAIASFISYLMQLMFAIIIGAMTMTMFSRGMISLNRVKEVLEEKPALKYSTQADIQQLNGEVEFKDVSFAYPGATELALKNISFKAAAGSFIGIVGSTGSGKTTLAQLIARLYDPSSGSVQFSNHDLREIPSEVLRQTVSFVLQKAVLFSGTIEDNLKQGKKDASHAEMNWALKVSQAAEFVMNYPDGVKHYVEERSANFSGGQKQRLSIARGIISKPPILILDDSTSALDAQSEQLVQQALATEMKATTVFMISEKISSVIKADQILVLDQGKLVAVGTHQELVKNSSVYQEIYAAQLAKEGRVENAELS</sequence>
<dbReference type="InterPro" id="IPR003439">
    <property type="entry name" value="ABC_transporter-like_ATP-bd"/>
</dbReference>
<dbReference type="STRING" id="1423750.FC89_GL001757"/>
<reference evidence="12 13" key="1">
    <citation type="journal article" date="2015" name="Genome Announc.">
        <title>Expanding the biotechnology potential of lactobacilli through comparative genomics of 213 strains and associated genera.</title>
        <authorList>
            <person name="Sun Z."/>
            <person name="Harris H.M."/>
            <person name="McCann A."/>
            <person name="Guo C."/>
            <person name="Argimon S."/>
            <person name="Zhang W."/>
            <person name="Yang X."/>
            <person name="Jeffery I.B."/>
            <person name="Cooney J.C."/>
            <person name="Kagawa T.F."/>
            <person name="Liu W."/>
            <person name="Song Y."/>
            <person name="Salvetti E."/>
            <person name="Wrobel A."/>
            <person name="Rasinkangas P."/>
            <person name="Parkhill J."/>
            <person name="Rea M.C."/>
            <person name="O'Sullivan O."/>
            <person name="Ritari J."/>
            <person name="Douillard F.P."/>
            <person name="Paul Ross R."/>
            <person name="Yang R."/>
            <person name="Briner A.E."/>
            <person name="Felis G.E."/>
            <person name="de Vos W.M."/>
            <person name="Barrangou R."/>
            <person name="Klaenhammer T.R."/>
            <person name="Caufield P.W."/>
            <person name="Cui Y."/>
            <person name="Zhang H."/>
            <person name="O'Toole P.W."/>
        </authorList>
    </citation>
    <scope>NUCLEOTIDE SEQUENCE [LARGE SCALE GENOMIC DNA]</scope>
    <source>
        <strain evidence="12 13">DSM 18630</strain>
    </source>
</reference>
<keyword evidence="13" id="KW-1185">Reference proteome</keyword>
<dbReference type="PATRIC" id="fig|1423750.3.peg.1802"/>
<dbReference type="Gene3D" id="3.40.50.300">
    <property type="entry name" value="P-loop containing nucleotide triphosphate hydrolases"/>
    <property type="match status" value="1"/>
</dbReference>
<dbReference type="GO" id="GO:0016887">
    <property type="term" value="F:ATP hydrolysis activity"/>
    <property type="evidence" value="ECO:0007669"/>
    <property type="project" value="InterPro"/>
</dbReference>
<dbReference type="RefSeq" id="WP_057872339.1">
    <property type="nucleotide sequence ID" value="NZ_AZGB01000022.1"/>
</dbReference>
<protein>
    <submittedName>
        <fullName evidence="12">Multidrug ABC transporter permease ATP-binding protein</fullName>
    </submittedName>
</protein>
<comment type="caution">
    <text evidence="12">The sequence shown here is derived from an EMBL/GenBank/DDBJ whole genome shotgun (WGS) entry which is preliminary data.</text>
</comment>
<dbReference type="InterPro" id="IPR011527">
    <property type="entry name" value="ABC1_TM_dom"/>
</dbReference>
<dbReference type="InterPro" id="IPR003593">
    <property type="entry name" value="AAA+_ATPase"/>
</dbReference>
<name>A0A0R1VRP2_9LACO</name>
<dbReference type="GO" id="GO:0005886">
    <property type="term" value="C:plasma membrane"/>
    <property type="evidence" value="ECO:0007669"/>
    <property type="project" value="UniProtKB-SubCell"/>
</dbReference>
<dbReference type="OrthoDB" id="9770415at2"/>
<gene>
    <name evidence="12" type="ORF">FC89_GL001757</name>
</gene>
<dbReference type="InterPro" id="IPR017871">
    <property type="entry name" value="ABC_transporter-like_CS"/>
</dbReference>
<feature type="domain" description="ABC transporter" evidence="10">
    <location>
        <begin position="330"/>
        <end position="565"/>
    </location>
</feature>
<feature type="transmembrane region" description="Helical" evidence="9">
    <location>
        <begin position="12"/>
        <end position="31"/>
    </location>
</feature>
<accession>A0A0R1VRP2</accession>
<feature type="transmembrane region" description="Helical" evidence="9">
    <location>
        <begin position="269"/>
        <end position="295"/>
    </location>
</feature>
<feature type="transmembrane region" description="Helical" evidence="9">
    <location>
        <begin position="122"/>
        <end position="148"/>
    </location>
</feature>
<keyword evidence="2" id="KW-0813">Transport</keyword>
<evidence type="ECO:0000256" key="9">
    <source>
        <dbReference type="SAM" id="Phobius"/>
    </source>
</evidence>
<dbReference type="InterPro" id="IPR027417">
    <property type="entry name" value="P-loop_NTPase"/>
</dbReference>
<feature type="domain" description="ABC transmembrane type-1" evidence="11">
    <location>
        <begin position="16"/>
        <end position="297"/>
    </location>
</feature>
<dbReference type="Gene3D" id="1.20.1560.10">
    <property type="entry name" value="ABC transporter type 1, transmembrane domain"/>
    <property type="match status" value="1"/>
</dbReference>
<dbReference type="Proteomes" id="UP000051451">
    <property type="component" value="Unassembled WGS sequence"/>
</dbReference>
<evidence type="ECO:0000259" key="10">
    <source>
        <dbReference type="PROSITE" id="PS50893"/>
    </source>
</evidence>
<dbReference type="GeneID" id="98319618"/>
<organism evidence="12 13">
    <name type="scientific">Liquorilactobacillus ghanensis DSM 18630</name>
    <dbReference type="NCBI Taxonomy" id="1423750"/>
    <lineage>
        <taxon>Bacteria</taxon>
        <taxon>Bacillati</taxon>
        <taxon>Bacillota</taxon>
        <taxon>Bacilli</taxon>
        <taxon>Lactobacillales</taxon>
        <taxon>Lactobacillaceae</taxon>
        <taxon>Liquorilactobacillus</taxon>
    </lineage>
</organism>
<proteinExistence type="predicted"/>
<feature type="transmembrane region" description="Helical" evidence="9">
    <location>
        <begin position="154"/>
        <end position="173"/>
    </location>
</feature>
<evidence type="ECO:0000256" key="8">
    <source>
        <dbReference type="ARBA" id="ARBA00023136"/>
    </source>
</evidence>
<dbReference type="CDD" id="cd18548">
    <property type="entry name" value="ABC_6TM_Tm287_like"/>
    <property type="match status" value="1"/>
</dbReference>
<dbReference type="SUPFAM" id="SSF52540">
    <property type="entry name" value="P-loop containing nucleoside triphosphate hydrolases"/>
    <property type="match status" value="1"/>
</dbReference>
<dbReference type="Pfam" id="PF00664">
    <property type="entry name" value="ABC_membrane"/>
    <property type="match status" value="1"/>
</dbReference>
<evidence type="ECO:0000256" key="5">
    <source>
        <dbReference type="ARBA" id="ARBA00022741"/>
    </source>
</evidence>